<protein>
    <submittedName>
        <fullName evidence="4">Uncharacterized protein LOC105845013</fullName>
    </submittedName>
</protein>
<feature type="region of interest" description="Disordered" evidence="1">
    <location>
        <begin position="207"/>
        <end position="237"/>
    </location>
</feature>
<name>A0ABM4CGS0_HYDVU</name>
<organism evidence="3 4">
    <name type="scientific">Hydra vulgaris</name>
    <name type="common">Hydra</name>
    <name type="synonym">Hydra attenuata</name>
    <dbReference type="NCBI Taxonomy" id="6087"/>
    <lineage>
        <taxon>Eukaryota</taxon>
        <taxon>Metazoa</taxon>
        <taxon>Cnidaria</taxon>
        <taxon>Hydrozoa</taxon>
        <taxon>Hydroidolina</taxon>
        <taxon>Anthoathecata</taxon>
        <taxon>Aplanulata</taxon>
        <taxon>Hydridae</taxon>
        <taxon>Hydra</taxon>
    </lineage>
</organism>
<dbReference type="InterPro" id="IPR056565">
    <property type="entry name" value="Fn3_ATF7IP"/>
</dbReference>
<dbReference type="GeneID" id="105845013"/>
<feature type="region of interest" description="Disordered" evidence="1">
    <location>
        <begin position="18"/>
        <end position="42"/>
    </location>
</feature>
<keyword evidence="3" id="KW-1185">Reference proteome</keyword>
<sequence>MKRLSKNVDYETKRIKNDECPTPKVKNDVLYMEDTQENTDSERLKKMERENEDLRKRCTRLENIVTQILSNKEESKSPDVNEKFIGSKSLGNNAADNLASYETYNNCDTKTSYSYSNSKHRVSGYSYTLSPKTSPTKHEASLRECKQLVPYEKVPGIFRTFSMDKHANFNCISSEEMEKRNEFFRSTYYEEQLKHLRNIRPTYPSLLTPLVDKHSPTNEKPHSNKTSPSPQRYEAKKELQHPYASDLRCENHYEPYLFGRSVQQKVVKHIGFCHTRHKSNDSNLFLDKCCYNAKHSESLEIKKYDSEFFTKLPPKLHIVESQNKNGVTLTWNATSNTDSSLVKSYQLFARELFGQKLGTMKRMGVIDALPLPMSCNVANLKRNIKYKFAVCAVDIYGRFGKMSNFTGKFELKSNDSDKYKEEESYELKIII</sequence>
<gene>
    <name evidence="4" type="primary">LOC105845013</name>
</gene>
<dbReference type="CDD" id="cd00063">
    <property type="entry name" value="FN3"/>
    <property type="match status" value="1"/>
</dbReference>
<dbReference type="PANTHER" id="PTHR23210:SF26">
    <property type="entry name" value="ACTIVATING TRANSCRIPTION FACTOR 7-INTERACTING PROTEIN 1"/>
    <property type="match status" value="1"/>
</dbReference>
<dbReference type="Pfam" id="PF16794">
    <property type="entry name" value="fn3_4"/>
    <property type="match status" value="1"/>
</dbReference>
<dbReference type="InterPro" id="IPR026085">
    <property type="entry name" value="ATF7-int"/>
</dbReference>
<reference evidence="4" key="1">
    <citation type="submission" date="2025-08" db="UniProtKB">
        <authorList>
            <consortium name="RefSeq"/>
        </authorList>
    </citation>
    <scope>IDENTIFICATION</scope>
</reference>
<evidence type="ECO:0000313" key="3">
    <source>
        <dbReference type="Proteomes" id="UP001652625"/>
    </source>
</evidence>
<evidence type="ECO:0000313" key="4">
    <source>
        <dbReference type="RefSeq" id="XP_065660917.1"/>
    </source>
</evidence>
<dbReference type="RefSeq" id="XP_065660917.1">
    <property type="nucleotide sequence ID" value="XM_065804845.1"/>
</dbReference>
<dbReference type="PANTHER" id="PTHR23210">
    <property type="entry name" value="ACTIVATING TRANSCRIPTION FACTOR 7 INTERACTING PROTEIN"/>
    <property type="match status" value="1"/>
</dbReference>
<dbReference type="Gene3D" id="2.60.40.10">
    <property type="entry name" value="Immunoglobulins"/>
    <property type="match status" value="1"/>
</dbReference>
<accession>A0ABM4CGS0</accession>
<feature type="compositionally biased region" description="Basic and acidic residues" evidence="1">
    <location>
        <begin position="211"/>
        <end position="222"/>
    </location>
</feature>
<feature type="domain" description="Fibronectin type-III" evidence="2">
    <location>
        <begin position="312"/>
        <end position="414"/>
    </location>
</feature>
<evidence type="ECO:0000259" key="2">
    <source>
        <dbReference type="PROSITE" id="PS50853"/>
    </source>
</evidence>
<evidence type="ECO:0000256" key="1">
    <source>
        <dbReference type="SAM" id="MobiDB-lite"/>
    </source>
</evidence>
<feature type="compositionally biased region" description="Basic and acidic residues" evidence="1">
    <location>
        <begin position="18"/>
        <end position="27"/>
    </location>
</feature>
<dbReference type="PROSITE" id="PS50853">
    <property type="entry name" value="FN3"/>
    <property type="match status" value="1"/>
</dbReference>
<dbReference type="InterPro" id="IPR003961">
    <property type="entry name" value="FN3_dom"/>
</dbReference>
<dbReference type="Proteomes" id="UP001652625">
    <property type="component" value="Chromosome 09"/>
</dbReference>
<dbReference type="InterPro" id="IPR036116">
    <property type="entry name" value="FN3_sf"/>
</dbReference>
<dbReference type="SUPFAM" id="SSF49265">
    <property type="entry name" value="Fibronectin type III"/>
    <property type="match status" value="1"/>
</dbReference>
<proteinExistence type="predicted"/>
<dbReference type="InterPro" id="IPR013783">
    <property type="entry name" value="Ig-like_fold"/>
</dbReference>